<evidence type="ECO:0000256" key="2">
    <source>
        <dbReference type="ARBA" id="ARBA00006175"/>
    </source>
</evidence>
<evidence type="ECO:0000256" key="6">
    <source>
        <dbReference type="RuleBase" id="RU000477"/>
    </source>
</evidence>
<evidence type="ECO:0000256" key="3">
    <source>
        <dbReference type="ARBA" id="ARBA00022692"/>
    </source>
</evidence>
<gene>
    <name evidence="8" type="ORF">DSPE1174_LOCUS27638</name>
</gene>
<evidence type="ECO:0000256" key="7">
    <source>
        <dbReference type="SAM" id="Phobius"/>
    </source>
</evidence>
<dbReference type="GO" id="GO:0005886">
    <property type="term" value="C:plasma membrane"/>
    <property type="evidence" value="ECO:0007669"/>
    <property type="project" value="TreeGrafter"/>
</dbReference>
<sequence length="334" mass="36218">MKEFIGIILMIACTFTPGPFYGTYKGYEEWVIHMCGVIVADYLMGGPHVNPSVTTAMFVWRKISLQQWIVYIAAQMAGGIIAFPLVQELATPYGATIGGPGIGADVTAQHGMWNEFAATFLLLAGIFLLCTTWLGALYHIKQPLVAATIRGIIVTFGATGPAINPALGTTWAFYAAEQVWPTSVTHYMVYWVASMSGAALATILWSIFSKTGPFEEPETPMNLDTAASAHFEALKKVKYAEILAGYTPTALLSVKTCSSGNKHRAVHEGPKEVGPAIKKMNDEIGSLSNTEFQVDSDTKVVSFVCNGKGGTLAGTVFFNDDFLIHREHMNIMKN</sequence>
<feature type="transmembrane region" description="Helical" evidence="7">
    <location>
        <begin position="7"/>
        <end position="24"/>
    </location>
</feature>
<comment type="subcellular location">
    <subcellularLocation>
        <location evidence="1">Membrane</location>
        <topology evidence="1">Multi-pass membrane protein</topology>
    </subcellularLocation>
</comment>
<comment type="similarity">
    <text evidence="2 6">Belongs to the MIP/aquaporin (TC 1.A.8) family.</text>
</comment>
<feature type="transmembrane region" description="Helical" evidence="7">
    <location>
        <begin position="152"/>
        <end position="176"/>
    </location>
</feature>
<feature type="transmembrane region" description="Helical" evidence="7">
    <location>
        <begin position="188"/>
        <end position="208"/>
    </location>
</feature>
<keyword evidence="4 7" id="KW-1133">Transmembrane helix</keyword>
<keyword evidence="3 6" id="KW-0812">Transmembrane</keyword>
<keyword evidence="5 7" id="KW-0472">Membrane</keyword>
<evidence type="ECO:0008006" key="9">
    <source>
        <dbReference type="Google" id="ProtNLM"/>
    </source>
</evidence>
<dbReference type="Pfam" id="PF00230">
    <property type="entry name" value="MIP"/>
    <property type="match status" value="1"/>
</dbReference>
<accession>A0A7S2E5N2</accession>
<evidence type="ECO:0000256" key="4">
    <source>
        <dbReference type="ARBA" id="ARBA00022989"/>
    </source>
</evidence>
<evidence type="ECO:0000313" key="8">
    <source>
        <dbReference type="EMBL" id="CAD9472357.1"/>
    </source>
</evidence>
<feature type="transmembrane region" description="Helical" evidence="7">
    <location>
        <begin position="116"/>
        <end position="140"/>
    </location>
</feature>
<dbReference type="InterPro" id="IPR000425">
    <property type="entry name" value="MIP"/>
</dbReference>
<dbReference type="PANTHER" id="PTHR19139">
    <property type="entry name" value="AQUAPORIN TRANSPORTER"/>
    <property type="match status" value="1"/>
</dbReference>
<proteinExistence type="inferred from homology"/>
<dbReference type="PANTHER" id="PTHR19139:SF199">
    <property type="entry name" value="MIP17260P"/>
    <property type="match status" value="1"/>
</dbReference>
<name>A0A7S2E5N2_9STRA</name>
<dbReference type="InterPro" id="IPR034294">
    <property type="entry name" value="Aquaporin_transptr"/>
</dbReference>
<evidence type="ECO:0000256" key="1">
    <source>
        <dbReference type="ARBA" id="ARBA00004141"/>
    </source>
</evidence>
<dbReference type="PRINTS" id="PR00783">
    <property type="entry name" value="MINTRINSICP"/>
</dbReference>
<organism evidence="8">
    <name type="scientific">Octactis speculum</name>
    <dbReference type="NCBI Taxonomy" id="3111310"/>
    <lineage>
        <taxon>Eukaryota</taxon>
        <taxon>Sar</taxon>
        <taxon>Stramenopiles</taxon>
        <taxon>Ochrophyta</taxon>
        <taxon>Dictyochophyceae</taxon>
        <taxon>Dictyochales</taxon>
        <taxon>Dictyochaceae</taxon>
        <taxon>Octactis</taxon>
    </lineage>
</organism>
<evidence type="ECO:0000256" key="5">
    <source>
        <dbReference type="ARBA" id="ARBA00023136"/>
    </source>
</evidence>
<dbReference type="InterPro" id="IPR023271">
    <property type="entry name" value="Aquaporin-like"/>
</dbReference>
<dbReference type="AlphaFoldDB" id="A0A7S2E5N2"/>
<dbReference type="SUPFAM" id="SSF81338">
    <property type="entry name" value="Aquaporin-like"/>
    <property type="match status" value="1"/>
</dbReference>
<dbReference type="GO" id="GO:0015250">
    <property type="term" value="F:water channel activity"/>
    <property type="evidence" value="ECO:0007669"/>
    <property type="project" value="TreeGrafter"/>
</dbReference>
<protein>
    <recommendedName>
        <fullName evidence="9">Aquaporin</fullName>
    </recommendedName>
</protein>
<reference evidence="8" key="1">
    <citation type="submission" date="2021-01" db="EMBL/GenBank/DDBJ databases">
        <authorList>
            <person name="Corre E."/>
            <person name="Pelletier E."/>
            <person name="Niang G."/>
            <person name="Scheremetjew M."/>
            <person name="Finn R."/>
            <person name="Kale V."/>
            <person name="Holt S."/>
            <person name="Cochrane G."/>
            <person name="Meng A."/>
            <person name="Brown T."/>
            <person name="Cohen L."/>
        </authorList>
    </citation>
    <scope>NUCLEOTIDE SEQUENCE</scope>
    <source>
        <strain evidence="8">CCMP1381</strain>
    </source>
</reference>
<keyword evidence="6" id="KW-0813">Transport</keyword>
<dbReference type="Gene3D" id="1.20.1080.10">
    <property type="entry name" value="Glycerol uptake facilitator protein"/>
    <property type="match status" value="1"/>
</dbReference>
<feature type="transmembrane region" description="Helical" evidence="7">
    <location>
        <begin position="68"/>
        <end position="86"/>
    </location>
</feature>
<dbReference type="EMBL" id="HBGS01053567">
    <property type="protein sequence ID" value="CAD9472357.1"/>
    <property type="molecule type" value="Transcribed_RNA"/>
</dbReference>